<protein>
    <submittedName>
        <fullName evidence="4">Peptide/nickel transport system substrate-binding protein</fullName>
    </submittedName>
</protein>
<reference evidence="4 5" key="1">
    <citation type="submission" date="2021-03" db="EMBL/GenBank/DDBJ databases">
        <title>Genomic Encyclopedia of Type Strains, Phase IV (KMG-IV): sequencing the most valuable type-strain genomes for metagenomic binning, comparative biology and taxonomic classification.</title>
        <authorList>
            <person name="Goeker M."/>
        </authorList>
    </citation>
    <scope>NUCLEOTIDE SEQUENCE [LARGE SCALE GENOMIC DNA]</scope>
    <source>
        <strain evidence="4 5">DSM 14349</strain>
    </source>
</reference>
<dbReference type="Pfam" id="PF00496">
    <property type="entry name" value="SBP_bac_5"/>
    <property type="match status" value="1"/>
</dbReference>
<dbReference type="EMBL" id="JAGGKG010000014">
    <property type="protein sequence ID" value="MBP1906277.1"/>
    <property type="molecule type" value="Genomic_DNA"/>
</dbReference>
<feature type="signal peptide" evidence="2">
    <location>
        <begin position="1"/>
        <end position="20"/>
    </location>
</feature>
<feature type="chain" id="PRO_5045719794" evidence="2">
    <location>
        <begin position="21"/>
        <end position="582"/>
    </location>
</feature>
<dbReference type="InterPro" id="IPR030678">
    <property type="entry name" value="Peptide/Ni-bd"/>
</dbReference>
<dbReference type="Proteomes" id="UP001519272">
    <property type="component" value="Unassembled WGS sequence"/>
</dbReference>
<dbReference type="SUPFAM" id="SSF53850">
    <property type="entry name" value="Periplasmic binding protein-like II"/>
    <property type="match status" value="1"/>
</dbReference>
<keyword evidence="5" id="KW-1185">Reference proteome</keyword>
<name>A0ABS4FUM2_9BACL</name>
<gene>
    <name evidence="4" type="ORF">J2Z32_002926</name>
</gene>
<dbReference type="PANTHER" id="PTHR30290:SF81">
    <property type="entry name" value="OLIGOPEPTIDE-BINDING PROTEIN OPPA"/>
    <property type="match status" value="1"/>
</dbReference>
<dbReference type="RefSeq" id="WP_210089875.1">
    <property type="nucleotide sequence ID" value="NZ_JAGGKG010000014.1"/>
</dbReference>
<evidence type="ECO:0000259" key="3">
    <source>
        <dbReference type="Pfam" id="PF00496"/>
    </source>
</evidence>
<organism evidence="4 5">
    <name type="scientific">Paenibacillus turicensis</name>
    <dbReference type="NCBI Taxonomy" id="160487"/>
    <lineage>
        <taxon>Bacteria</taxon>
        <taxon>Bacillati</taxon>
        <taxon>Bacillota</taxon>
        <taxon>Bacilli</taxon>
        <taxon>Bacillales</taxon>
        <taxon>Paenibacillaceae</taxon>
        <taxon>Paenibacillus</taxon>
    </lineage>
</organism>
<dbReference type="Gene3D" id="3.40.190.10">
    <property type="entry name" value="Periplasmic binding protein-like II"/>
    <property type="match status" value="1"/>
</dbReference>
<evidence type="ECO:0000256" key="1">
    <source>
        <dbReference type="SAM" id="MobiDB-lite"/>
    </source>
</evidence>
<sequence>MKKKGTALLALVLMMSMVLAACGGKAETKTEGSTPSNTSTNAEKGNAGNESEAESGLIKATDPTKVPDAAKARKDTLIIATVDPKGVFNPMYQQTAYDFFINYTLFDTFVEVKADGTYTESLASKVDVSEDGLKYTFHLKPDVKFTDGTPMTVKDYVFTLKMYLDKSYDGDSDLMAYNIVGAKEYNEGKATDISGVKVLDDQTVEVTVSEATALTYSTLGTVPILPEHYYGKAYKQGNLDGVKALNAKPLGSGQYVLKTFKPGQEVDLEANASYFRGAPKIKNVIFKTGTDTTHLTNMTTGATDLNGDIAVTEDNVEELKALGFANINLLPNNGYGYIAFNHKLDKFKDVKVRQALTYGLNRAEIVSAIYGPYAKVINIPQSNVSWSYTDENIEKYDFDMEKAKQLLDEAGWKVGSNGIREKDGKQFSINFTATADNPVVDALLPVMTQNYQELGIKLEKETLDFNAIIDKQQTGDFEMFFAAWGLTPDPDTTTLITDGAQNRIGYSNPKVDELTKKGKYELDLEKRKEIYKELYQEINKDVPTILMYQRSNMVTYSARVDGFDISPYKDYPYSLFQAQLQQ</sequence>
<evidence type="ECO:0000313" key="4">
    <source>
        <dbReference type="EMBL" id="MBP1906277.1"/>
    </source>
</evidence>
<evidence type="ECO:0000256" key="2">
    <source>
        <dbReference type="SAM" id="SignalP"/>
    </source>
</evidence>
<dbReference type="PANTHER" id="PTHR30290">
    <property type="entry name" value="PERIPLASMIC BINDING COMPONENT OF ABC TRANSPORTER"/>
    <property type="match status" value="1"/>
</dbReference>
<keyword evidence="2" id="KW-0732">Signal</keyword>
<comment type="caution">
    <text evidence="4">The sequence shown here is derived from an EMBL/GenBank/DDBJ whole genome shotgun (WGS) entry which is preliminary data.</text>
</comment>
<feature type="compositionally biased region" description="Polar residues" evidence="1">
    <location>
        <begin position="31"/>
        <end position="43"/>
    </location>
</feature>
<dbReference type="Gene3D" id="3.90.76.10">
    <property type="entry name" value="Dipeptide-binding Protein, Domain 1"/>
    <property type="match status" value="1"/>
</dbReference>
<evidence type="ECO:0000313" key="5">
    <source>
        <dbReference type="Proteomes" id="UP001519272"/>
    </source>
</evidence>
<dbReference type="InterPro" id="IPR000914">
    <property type="entry name" value="SBP_5_dom"/>
</dbReference>
<feature type="domain" description="Solute-binding protein family 5" evidence="3">
    <location>
        <begin position="119"/>
        <end position="496"/>
    </location>
</feature>
<dbReference type="CDD" id="cd00995">
    <property type="entry name" value="PBP2_NikA_DppA_OppA_like"/>
    <property type="match status" value="1"/>
</dbReference>
<feature type="region of interest" description="Disordered" evidence="1">
    <location>
        <begin position="26"/>
        <end position="67"/>
    </location>
</feature>
<proteinExistence type="predicted"/>
<dbReference type="Gene3D" id="3.10.105.10">
    <property type="entry name" value="Dipeptide-binding Protein, Domain 3"/>
    <property type="match status" value="1"/>
</dbReference>
<dbReference type="PIRSF" id="PIRSF002741">
    <property type="entry name" value="MppA"/>
    <property type="match status" value="1"/>
</dbReference>
<dbReference type="PROSITE" id="PS51257">
    <property type="entry name" value="PROKAR_LIPOPROTEIN"/>
    <property type="match status" value="1"/>
</dbReference>
<accession>A0ABS4FUM2</accession>
<dbReference type="InterPro" id="IPR039424">
    <property type="entry name" value="SBP_5"/>
</dbReference>